<organism evidence="2 3">
    <name type="scientific">Zopfia rhizophila CBS 207.26</name>
    <dbReference type="NCBI Taxonomy" id="1314779"/>
    <lineage>
        <taxon>Eukaryota</taxon>
        <taxon>Fungi</taxon>
        <taxon>Dikarya</taxon>
        <taxon>Ascomycota</taxon>
        <taxon>Pezizomycotina</taxon>
        <taxon>Dothideomycetes</taxon>
        <taxon>Dothideomycetes incertae sedis</taxon>
        <taxon>Zopfiaceae</taxon>
        <taxon>Zopfia</taxon>
    </lineage>
</organism>
<gene>
    <name evidence="2" type="ORF">K469DRAFT_692078</name>
</gene>
<keyword evidence="3" id="KW-1185">Reference proteome</keyword>
<sequence>MGTTLRENLKNARSSSYIIAASLHRPSPKRDSAPALDSLRRTSTGPALVNEAGVPSRERKSPEKKAQTKPLLFSALTGSLHLEPGRTDATHGVRHLKELFPTAIFAVRAADTRYTVSVALQTRKFSLNPLQSLPRTLVRFADATAPDEIDCNRVAPGWGCDLEWRYAAEEPGSETASGDVLGTVGGFLTPIIDSGS</sequence>
<dbReference type="EMBL" id="ML994653">
    <property type="protein sequence ID" value="KAF2181191.1"/>
    <property type="molecule type" value="Genomic_DNA"/>
</dbReference>
<dbReference type="Proteomes" id="UP000800200">
    <property type="component" value="Unassembled WGS sequence"/>
</dbReference>
<evidence type="ECO:0000313" key="2">
    <source>
        <dbReference type="EMBL" id="KAF2181191.1"/>
    </source>
</evidence>
<protein>
    <submittedName>
        <fullName evidence="2">Uncharacterized protein</fullName>
    </submittedName>
</protein>
<reference evidence="2" key="1">
    <citation type="journal article" date="2020" name="Stud. Mycol.">
        <title>101 Dothideomycetes genomes: a test case for predicting lifestyles and emergence of pathogens.</title>
        <authorList>
            <person name="Haridas S."/>
            <person name="Albert R."/>
            <person name="Binder M."/>
            <person name="Bloem J."/>
            <person name="Labutti K."/>
            <person name="Salamov A."/>
            <person name="Andreopoulos B."/>
            <person name="Baker S."/>
            <person name="Barry K."/>
            <person name="Bills G."/>
            <person name="Bluhm B."/>
            <person name="Cannon C."/>
            <person name="Castanera R."/>
            <person name="Culley D."/>
            <person name="Daum C."/>
            <person name="Ezra D."/>
            <person name="Gonzalez J."/>
            <person name="Henrissat B."/>
            <person name="Kuo A."/>
            <person name="Liang C."/>
            <person name="Lipzen A."/>
            <person name="Lutzoni F."/>
            <person name="Magnuson J."/>
            <person name="Mondo S."/>
            <person name="Nolan M."/>
            <person name="Ohm R."/>
            <person name="Pangilinan J."/>
            <person name="Park H.-J."/>
            <person name="Ramirez L."/>
            <person name="Alfaro M."/>
            <person name="Sun H."/>
            <person name="Tritt A."/>
            <person name="Yoshinaga Y."/>
            <person name="Zwiers L.-H."/>
            <person name="Turgeon B."/>
            <person name="Goodwin S."/>
            <person name="Spatafora J."/>
            <person name="Crous P."/>
            <person name="Grigoriev I."/>
        </authorList>
    </citation>
    <scope>NUCLEOTIDE SEQUENCE</scope>
    <source>
        <strain evidence="2">CBS 207.26</strain>
    </source>
</reference>
<name>A0A6A6DNW4_9PEZI</name>
<dbReference type="AlphaFoldDB" id="A0A6A6DNW4"/>
<evidence type="ECO:0000313" key="3">
    <source>
        <dbReference type="Proteomes" id="UP000800200"/>
    </source>
</evidence>
<evidence type="ECO:0000256" key="1">
    <source>
        <dbReference type="SAM" id="MobiDB-lite"/>
    </source>
</evidence>
<feature type="compositionally biased region" description="Basic and acidic residues" evidence="1">
    <location>
        <begin position="56"/>
        <end position="66"/>
    </location>
</feature>
<accession>A0A6A6DNW4</accession>
<proteinExistence type="predicted"/>
<feature type="region of interest" description="Disordered" evidence="1">
    <location>
        <begin position="20"/>
        <end position="68"/>
    </location>
</feature>